<keyword evidence="7" id="KW-1015">Disulfide bond</keyword>
<keyword evidence="3" id="KW-0732">Signal</keyword>
<dbReference type="InterPro" id="IPR013783">
    <property type="entry name" value="Ig-like_fold"/>
</dbReference>
<reference evidence="12 13" key="1">
    <citation type="journal article" date="2009" name="Science">
        <title>Genome sequence, comparative analysis, and population genetics of the domestic horse.</title>
        <authorList>
            <consortium name="Broad Institute Genome Sequencing Platform"/>
            <consortium name="Broad Institute Whole Genome Assembly Team"/>
            <person name="Wade C.M."/>
            <person name="Giulotto E."/>
            <person name="Sigurdsson S."/>
            <person name="Zoli M."/>
            <person name="Gnerre S."/>
            <person name="Imsland F."/>
            <person name="Lear T.L."/>
            <person name="Adelson D.L."/>
            <person name="Bailey E."/>
            <person name="Bellone R.R."/>
            <person name="Bloecker H."/>
            <person name="Distl O."/>
            <person name="Edgar R.C."/>
            <person name="Garber M."/>
            <person name="Leeb T."/>
            <person name="Mauceli E."/>
            <person name="MacLeod J.N."/>
            <person name="Penedo M.C.T."/>
            <person name="Raison J.M."/>
            <person name="Sharpe T."/>
            <person name="Vogel J."/>
            <person name="Andersson L."/>
            <person name="Antczak D.F."/>
            <person name="Biagi T."/>
            <person name="Binns M.M."/>
            <person name="Chowdhary B.P."/>
            <person name="Coleman S.J."/>
            <person name="Della Valle G."/>
            <person name="Fryc S."/>
            <person name="Guerin G."/>
            <person name="Hasegawa T."/>
            <person name="Hill E.W."/>
            <person name="Jurka J."/>
            <person name="Kiialainen A."/>
            <person name="Lindgren G."/>
            <person name="Liu J."/>
            <person name="Magnani E."/>
            <person name="Mickelson J.R."/>
            <person name="Murray J."/>
            <person name="Nergadze S.G."/>
            <person name="Onofrio R."/>
            <person name="Pedroni S."/>
            <person name="Piras M.F."/>
            <person name="Raudsepp T."/>
            <person name="Rocchi M."/>
            <person name="Roeed K.H."/>
            <person name="Ryder O.A."/>
            <person name="Searle S."/>
            <person name="Skow L."/>
            <person name="Swinburne J.E."/>
            <person name="Syvaenen A.C."/>
            <person name="Tozaki T."/>
            <person name="Valberg S.J."/>
            <person name="Vaudin M."/>
            <person name="White J.R."/>
            <person name="Zody M.C."/>
            <person name="Lander E.S."/>
            <person name="Lindblad-Toh K."/>
        </authorList>
    </citation>
    <scope>NUCLEOTIDE SEQUENCE [LARGE SCALE GENOMIC DNA]</scope>
    <source>
        <strain evidence="12 13">Thoroughbred</strain>
    </source>
</reference>
<dbReference type="Proteomes" id="UP000002281">
    <property type="component" value="Chromosome 1"/>
</dbReference>
<evidence type="ECO:0000256" key="1">
    <source>
        <dbReference type="ARBA" id="ARBA00004236"/>
    </source>
</evidence>
<dbReference type="Pfam" id="PF07686">
    <property type="entry name" value="V-set"/>
    <property type="match status" value="1"/>
</dbReference>
<keyword evidence="5" id="KW-1064">Adaptive immunity</keyword>
<keyword evidence="2" id="KW-1003">Cell membrane</keyword>
<keyword evidence="10" id="KW-1279">T cell receptor</keyword>
<dbReference type="PANTHER" id="PTHR19367:SF47">
    <property type="entry name" value="IG-LIKE DOMAIN-CONTAINING PROTEIN"/>
    <property type="match status" value="1"/>
</dbReference>
<dbReference type="InterPro" id="IPR036179">
    <property type="entry name" value="Ig-like_dom_sf"/>
</dbReference>
<reference evidence="12" key="2">
    <citation type="submission" date="2025-08" db="UniProtKB">
        <authorList>
            <consortium name="Ensembl"/>
        </authorList>
    </citation>
    <scope>IDENTIFICATION</scope>
    <source>
        <strain evidence="12">Thoroughbred</strain>
    </source>
</reference>
<evidence type="ECO:0000256" key="9">
    <source>
        <dbReference type="ARBA" id="ARBA00023319"/>
    </source>
</evidence>
<name>A0A9L0R997_HORSE</name>
<dbReference type="GO" id="GO:0042101">
    <property type="term" value="C:T cell receptor complex"/>
    <property type="evidence" value="ECO:0007669"/>
    <property type="project" value="UniProtKB-KW"/>
</dbReference>
<evidence type="ECO:0000256" key="5">
    <source>
        <dbReference type="ARBA" id="ARBA00023130"/>
    </source>
</evidence>
<comment type="subcellular location">
    <subcellularLocation>
        <location evidence="1">Cell membrane</location>
    </subcellularLocation>
</comment>
<dbReference type="SUPFAM" id="SSF48726">
    <property type="entry name" value="Immunoglobulin"/>
    <property type="match status" value="1"/>
</dbReference>
<keyword evidence="6" id="KW-0472">Membrane</keyword>
<sequence>MLSNWAVKQDRRLIEQKLHCLIEPSYTEAEAGSSMAQTVTQPQPEMSVHEAETATLNCVYDTSDSDYYLFWYKQPPSGEMILIIRQEAYKQQNATNNRFSVNFQKADKSFSLRISDSQLEDAAMYFCAFMR</sequence>
<reference evidence="12" key="3">
    <citation type="submission" date="2025-09" db="UniProtKB">
        <authorList>
            <consortium name="Ensembl"/>
        </authorList>
    </citation>
    <scope>IDENTIFICATION</scope>
    <source>
        <strain evidence="12">Thoroughbred</strain>
    </source>
</reference>
<dbReference type="InterPro" id="IPR051287">
    <property type="entry name" value="TCR_variable_region"/>
</dbReference>
<dbReference type="SMART" id="SM00406">
    <property type="entry name" value="IGv"/>
    <property type="match status" value="1"/>
</dbReference>
<evidence type="ECO:0000256" key="10">
    <source>
        <dbReference type="ARBA" id="ARBA00043266"/>
    </source>
</evidence>
<evidence type="ECO:0000259" key="11">
    <source>
        <dbReference type="PROSITE" id="PS50835"/>
    </source>
</evidence>
<protein>
    <recommendedName>
        <fullName evidence="11">Ig-like domain-containing protein</fullName>
    </recommendedName>
</protein>
<dbReference type="PROSITE" id="PS50835">
    <property type="entry name" value="IG_LIKE"/>
    <property type="match status" value="1"/>
</dbReference>
<evidence type="ECO:0000256" key="7">
    <source>
        <dbReference type="ARBA" id="ARBA00023157"/>
    </source>
</evidence>
<dbReference type="AlphaFoldDB" id="A0A9L0R997"/>
<evidence type="ECO:0000313" key="12">
    <source>
        <dbReference type="Ensembl" id="ENSECAP00000058207.1"/>
    </source>
</evidence>
<dbReference type="GO" id="GO:0002250">
    <property type="term" value="P:adaptive immune response"/>
    <property type="evidence" value="ECO:0007669"/>
    <property type="project" value="UniProtKB-KW"/>
</dbReference>
<dbReference type="PANTHER" id="PTHR19367">
    <property type="entry name" value="T-CELL RECEPTOR ALPHA CHAIN V REGION"/>
    <property type="match status" value="1"/>
</dbReference>
<keyword evidence="9" id="KW-0393">Immunoglobulin domain</keyword>
<keyword evidence="8" id="KW-0675">Receptor</keyword>
<proteinExistence type="predicted"/>
<feature type="domain" description="Ig-like" evidence="11">
    <location>
        <begin position="24"/>
        <end position="131"/>
    </location>
</feature>
<accession>A0A9L0R997</accession>
<organism evidence="12 13">
    <name type="scientific">Equus caballus</name>
    <name type="common">Horse</name>
    <dbReference type="NCBI Taxonomy" id="9796"/>
    <lineage>
        <taxon>Eukaryota</taxon>
        <taxon>Metazoa</taxon>
        <taxon>Chordata</taxon>
        <taxon>Craniata</taxon>
        <taxon>Vertebrata</taxon>
        <taxon>Euteleostomi</taxon>
        <taxon>Mammalia</taxon>
        <taxon>Eutheria</taxon>
        <taxon>Laurasiatheria</taxon>
        <taxon>Perissodactyla</taxon>
        <taxon>Equidae</taxon>
        <taxon>Equus</taxon>
    </lineage>
</organism>
<dbReference type="FunFam" id="2.60.40.10:FF:000878">
    <property type="entry name" value="T cell receptor alpha variable 38-1"/>
    <property type="match status" value="1"/>
</dbReference>
<evidence type="ECO:0000256" key="8">
    <source>
        <dbReference type="ARBA" id="ARBA00023170"/>
    </source>
</evidence>
<dbReference type="Ensembl" id="ENSECAT00000124963.1">
    <property type="protein sequence ID" value="ENSECAP00000058207.1"/>
    <property type="gene ID" value="ENSECAG00000016803.3"/>
</dbReference>
<keyword evidence="4" id="KW-0391">Immunity</keyword>
<evidence type="ECO:0000256" key="4">
    <source>
        <dbReference type="ARBA" id="ARBA00022859"/>
    </source>
</evidence>
<dbReference type="InterPro" id="IPR013106">
    <property type="entry name" value="Ig_V-set"/>
</dbReference>
<dbReference type="Gene3D" id="2.60.40.10">
    <property type="entry name" value="Immunoglobulins"/>
    <property type="match status" value="1"/>
</dbReference>
<dbReference type="GeneTree" id="ENSGT00940000160147"/>
<evidence type="ECO:0000256" key="3">
    <source>
        <dbReference type="ARBA" id="ARBA00022729"/>
    </source>
</evidence>
<keyword evidence="13" id="KW-1185">Reference proteome</keyword>
<evidence type="ECO:0000256" key="6">
    <source>
        <dbReference type="ARBA" id="ARBA00023136"/>
    </source>
</evidence>
<dbReference type="InterPro" id="IPR007110">
    <property type="entry name" value="Ig-like_dom"/>
</dbReference>
<evidence type="ECO:0000256" key="2">
    <source>
        <dbReference type="ARBA" id="ARBA00022475"/>
    </source>
</evidence>
<evidence type="ECO:0000313" key="13">
    <source>
        <dbReference type="Proteomes" id="UP000002281"/>
    </source>
</evidence>